<evidence type="ECO:0000256" key="4">
    <source>
        <dbReference type="ARBA" id="ARBA00022475"/>
    </source>
</evidence>
<organism evidence="12">
    <name type="scientific">Candidatus Caldatribacterium californiense</name>
    <dbReference type="NCBI Taxonomy" id="1454726"/>
    <lineage>
        <taxon>Bacteria</taxon>
        <taxon>Pseudomonadati</taxon>
        <taxon>Atribacterota</taxon>
        <taxon>Atribacteria</taxon>
        <taxon>Atribacterales</taxon>
        <taxon>Candidatus Caldatribacteriaceae</taxon>
        <taxon>Candidatus Caldatribacterium</taxon>
    </lineage>
</organism>
<feature type="transmembrane region" description="Helical" evidence="11">
    <location>
        <begin position="9"/>
        <end position="30"/>
    </location>
</feature>
<dbReference type="InterPro" id="IPR001851">
    <property type="entry name" value="ABC_transp_permease"/>
</dbReference>
<feature type="transmembrane region" description="Helical" evidence="11">
    <location>
        <begin position="289"/>
        <end position="308"/>
    </location>
</feature>
<dbReference type="GO" id="GO:0005886">
    <property type="term" value="C:plasma membrane"/>
    <property type="evidence" value="ECO:0007669"/>
    <property type="project" value="UniProtKB-SubCell"/>
</dbReference>
<evidence type="ECO:0000256" key="5">
    <source>
        <dbReference type="ARBA" id="ARBA00022519"/>
    </source>
</evidence>
<protein>
    <recommendedName>
        <fullName evidence="10">Autoinducer 2 import system permease protein LsrD</fullName>
    </recommendedName>
</protein>
<evidence type="ECO:0000256" key="7">
    <source>
        <dbReference type="ARBA" id="ARBA00022989"/>
    </source>
</evidence>
<keyword evidence="5" id="KW-0997">Cell inner membrane</keyword>
<evidence type="ECO:0000256" key="2">
    <source>
        <dbReference type="ARBA" id="ARBA00011262"/>
    </source>
</evidence>
<feature type="transmembrane region" description="Helical" evidence="11">
    <location>
        <begin position="208"/>
        <end position="231"/>
    </location>
</feature>
<comment type="caution">
    <text evidence="12">The sequence shown here is derived from an EMBL/GenBank/DDBJ whole genome shotgun (WGS) entry which is preliminary data.</text>
</comment>
<evidence type="ECO:0000256" key="11">
    <source>
        <dbReference type="SAM" id="Phobius"/>
    </source>
</evidence>
<reference evidence="12" key="1">
    <citation type="journal article" date="2020" name="mSystems">
        <title>Genome- and Community-Level Interaction Insights into Carbon Utilization and Element Cycling Functions of Hydrothermarchaeota in Hydrothermal Sediment.</title>
        <authorList>
            <person name="Zhou Z."/>
            <person name="Liu Y."/>
            <person name="Xu W."/>
            <person name="Pan J."/>
            <person name="Luo Z.H."/>
            <person name="Li M."/>
        </authorList>
    </citation>
    <scope>NUCLEOTIDE SEQUENCE [LARGE SCALE GENOMIC DNA]</scope>
    <source>
        <strain evidence="12">SpSt-747</strain>
    </source>
</reference>
<feature type="transmembrane region" description="Helical" evidence="11">
    <location>
        <begin position="264"/>
        <end position="283"/>
    </location>
</feature>
<evidence type="ECO:0000256" key="10">
    <source>
        <dbReference type="ARBA" id="ARBA00039381"/>
    </source>
</evidence>
<keyword evidence="3" id="KW-0813">Transport</keyword>
<comment type="subcellular location">
    <subcellularLocation>
        <location evidence="1">Cell membrane</location>
        <topology evidence="1">Multi-pass membrane protein</topology>
    </subcellularLocation>
</comment>
<evidence type="ECO:0000256" key="6">
    <source>
        <dbReference type="ARBA" id="ARBA00022692"/>
    </source>
</evidence>
<evidence type="ECO:0000256" key="8">
    <source>
        <dbReference type="ARBA" id="ARBA00023136"/>
    </source>
</evidence>
<name>A0A7V3YHL0_9BACT</name>
<sequence length="317" mass="33943">MKRRELLKLLLDNSVWIIIAIFFILNALFTPKFFTVLNFRNILIHSSILGIVVIGESFCLLSGHLDLSVESTLALSAVLGAMSVKNALPVPLAVCIMLASGMLVGFANGALVRKLGLNAFVATLITYIGIRGTALGIVEGKTIWNLPTSLCFFGAGTIGVFPVQIVLLAVLYLLFHAVLVYTRFGRHVYLVGDNQTAARISGINVDRVVITVFMLSGLLSAFAGLVMAGRLNSASPLFGTGMVFEAMSAAIIGGISLRGGIGSLSMALGGVLLLSAISNVLNLHAVSPYWIQTIRALMILFAVALDSLKRRLMRYEE</sequence>
<dbReference type="EMBL" id="DTFV01000116">
    <property type="protein sequence ID" value="HGI31240.1"/>
    <property type="molecule type" value="Genomic_DNA"/>
</dbReference>
<dbReference type="AlphaFoldDB" id="A0A7V3YHL0"/>
<dbReference type="GO" id="GO:0022857">
    <property type="term" value="F:transmembrane transporter activity"/>
    <property type="evidence" value="ECO:0007669"/>
    <property type="project" value="InterPro"/>
</dbReference>
<keyword evidence="4" id="KW-1003">Cell membrane</keyword>
<keyword evidence="6 11" id="KW-0812">Transmembrane</keyword>
<feature type="transmembrane region" description="Helical" evidence="11">
    <location>
        <begin position="119"/>
        <end position="138"/>
    </location>
</feature>
<dbReference type="Pfam" id="PF02653">
    <property type="entry name" value="BPD_transp_2"/>
    <property type="match status" value="1"/>
</dbReference>
<gene>
    <name evidence="12" type="ORF">ENV30_08060</name>
</gene>
<comment type="subunit">
    <text evidence="2">The complex is composed of two ATP-binding proteins (LsrA), two transmembrane proteins (LsrC and LsrD) and a solute-binding protein (LsrB).</text>
</comment>
<evidence type="ECO:0000313" key="12">
    <source>
        <dbReference type="EMBL" id="HGI31240.1"/>
    </source>
</evidence>
<evidence type="ECO:0000256" key="1">
    <source>
        <dbReference type="ARBA" id="ARBA00004651"/>
    </source>
</evidence>
<evidence type="ECO:0000256" key="9">
    <source>
        <dbReference type="ARBA" id="ARBA00025439"/>
    </source>
</evidence>
<accession>A0A7V3YHL0</accession>
<dbReference type="PANTHER" id="PTHR32196:SF71">
    <property type="entry name" value="AUTOINDUCER 2 IMPORT SYSTEM PERMEASE PROTEIN LSRD"/>
    <property type="match status" value="1"/>
</dbReference>
<feature type="transmembrane region" description="Helical" evidence="11">
    <location>
        <begin position="237"/>
        <end position="257"/>
    </location>
</feature>
<feature type="transmembrane region" description="Helical" evidence="11">
    <location>
        <begin position="42"/>
        <end position="60"/>
    </location>
</feature>
<evidence type="ECO:0000256" key="3">
    <source>
        <dbReference type="ARBA" id="ARBA00022448"/>
    </source>
</evidence>
<feature type="transmembrane region" description="Helical" evidence="11">
    <location>
        <begin position="90"/>
        <end position="112"/>
    </location>
</feature>
<comment type="function">
    <text evidence="9">Part of the ABC transporter complex LsrABCD involved in autoinducer 2 (AI-2) import. Probably responsible for the translocation of the substrate across the membrane.</text>
</comment>
<keyword evidence="7 11" id="KW-1133">Transmembrane helix</keyword>
<dbReference type="CDD" id="cd06579">
    <property type="entry name" value="TM_PBP1_transp_AraH_like"/>
    <property type="match status" value="1"/>
</dbReference>
<feature type="transmembrane region" description="Helical" evidence="11">
    <location>
        <begin position="158"/>
        <end position="181"/>
    </location>
</feature>
<keyword evidence="8 11" id="KW-0472">Membrane</keyword>
<proteinExistence type="predicted"/>
<dbReference type="PANTHER" id="PTHR32196">
    <property type="entry name" value="ABC TRANSPORTER PERMEASE PROTEIN YPHD-RELATED-RELATED"/>
    <property type="match status" value="1"/>
</dbReference>